<evidence type="ECO:0008006" key="3">
    <source>
        <dbReference type="Google" id="ProtNLM"/>
    </source>
</evidence>
<gene>
    <name evidence="1" type="ordered locus">Halxa_2322</name>
</gene>
<dbReference type="STRING" id="797210.Halxa_2322"/>
<name>F8DA28_HALXS</name>
<dbReference type="InterPro" id="IPR015943">
    <property type="entry name" value="WD40/YVTN_repeat-like_dom_sf"/>
</dbReference>
<dbReference type="eggNOG" id="arCOG03383">
    <property type="taxonomic scope" value="Archaea"/>
</dbReference>
<proteinExistence type="predicted"/>
<dbReference type="Gene3D" id="2.130.10.10">
    <property type="entry name" value="YVTN repeat-like/Quinoprotein amine dehydrogenase"/>
    <property type="match status" value="1"/>
</dbReference>
<sequence length="383" mass="44199">MYADRDFVYEVADDTELSDVPSQYDAESFTAERFFGYFDVHPWTSSMDKMLLHEITSDEVKIIIFQNQESVYLTSSSAWNLQQGTRAQWHPTGESVLLNDLKSGNLIAKEINSSGELISTHARPIQAVHPDGKEYLSLNYDRLDRNRPDYGYGLDRGSLPSPESDGLWKVDLESGNEEFLISLESLIERADTSVDPDNHYVNHVLYNPSGERFVFLHRWRGEEGRVSRLYVSDRDGNCWVVMDESVVSHYCWLSDSELFVWGRTREFGNGYHIIDIDSGYIKYVDTLSEWGDGHPSLSPNRRYIITDTYPDRKRQRHLLLYDREEDDVVKIGSFFEPLKYTGITRCDLHPRWSPDGTAISFDSTHTGRRESYILDVGELVNQS</sequence>
<evidence type="ECO:0000313" key="1">
    <source>
        <dbReference type="EMBL" id="AEH36946.1"/>
    </source>
</evidence>
<dbReference type="HOGENOM" id="CLU_668760_0_0_2"/>
<dbReference type="Proteomes" id="UP000006794">
    <property type="component" value="Chromosome"/>
</dbReference>
<evidence type="ECO:0000313" key="2">
    <source>
        <dbReference type="Proteomes" id="UP000006794"/>
    </source>
</evidence>
<reference evidence="1 2" key="1">
    <citation type="journal article" date="2012" name="Stand. Genomic Sci.">
        <title>Complete genome sequence of Halopiger xanaduensis type strain (SH-6(T)).</title>
        <authorList>
            <person name="Anderson I."/>
            <person name="Tindall B.J."/>
            <person name="Rohde M."/>
            <person name="Lucas S."/>
            <person name="Han J."/>
            <person name="Lapidus A."/>
            <person name="Cheng J.F."/>
            <person name="Goodwin L."/>
            <person name="Pitluck S."/>
            <person name="Peters L."/>
            <person name="Pati A."/>
            <person name="Mikhailova N."/>
            <person name="Pagani I."/>
            <person name="Teshima H."/>
            <person name="Han C."/>
            <person name="Tapia R."/>
            <person name="Land M."/>
            <person name="Woyke T."/>
            <person name="Klenk H.P."/>
            <person name="Kyrpides N."/>
            <person name="Ivanova N."/>
        </authorList>
    </citation>
    <scope>NUCLEOTIDE SEQUENCE [LARGE SCALE GENOMIC DNA]</scope>
    <source>
        <strain evidence="2">DSM 18323 / JCM 14033 / SH-6</strain>
    </source>
</reference>
<organism evidence="1 2">
    <name type="scientific">Halopiger xanaduensis (strain DSM 18323 / JCM 14033 / SH-6)</name>
    <dbReference type="NCBI Taxonomy" id="797210"/>
    <lineage>
        <taxon>Archaea</taxon>
        <taxon>Methanobacteriati</taxon>
        <taxon>Methanobacteriota</taxon>
        <taxon>Stenosarchaea group</taxon>
        <taxon>Halobacteria</taxon>
        <taxon>Halobacteriales</taxon>
        <taxon>Natrialbaceae</taxon>
        <taxon>Halopiger</taxon>
    </lineage>
</organism>
<accession>F8DA28</accession>
<dbReference type="KEGG" id="hxa:Halxa_2322"/>
<dbReference type="SUPFAM" id="SSF69304">
    <property type="entry name" value="Tricorn protease N-terminal domain"/>
    <property type="match status" value="1"/>
</dbReference>
<keyword evidence="2" id="KW-1185">Reference proteome</keyword>
<dbReference type="EMBL" id="CP002839">
    <property type="protein sequence ID" value="AEH36946.1"/>
    <property type="molecule type" value="Genomic_DNA"/>
</dbReference>
<dbReference type="AlphaFoldDB" id="F8DA28"/>
<protein>
    <recommendedName>
        <fullName evidence="3">WD40-like beta Propeller containing protein</fullName>
    </recommendedName>
</protein>